<evidence type="ECO:0000313" key="3">
    <source>
        <dbReference type="Proteomes" id="UP000507470"/>
    </source>
</evidence>
<dbReference type="PANTHER" id="PTHR12100">
    <property type="entry name" value="SEC10"/>
    <property type="match status" value="1"/>
</dbReference>
<dbReference type="PANTHER" id="PTHR12100:SF0">
    <property type="entry name" value="EXOCYST COMPLEX COMPONENT 5"/>
    <property type="match status" value="1"/>
</dbReference>
<dbReference type="Proteomes" id="UP000507470">
    <property type="component" value="Unassembled WGS sequence"/>
</dbReference>
<feature type="domain" description="Exocyst complex component Sec10-like alpha-helical bundle" evidence="1">
    <location>
        <begin position="2"/>
        <end position="168"/>
    </location>
</feature>
<dbReference type="InterPro" id="IPR009976">
    <property type="entry name" value="Sec10-like"/>
</dbReference>
<dbReference type="GO" id="GO:0006887">
    <property type="term" value="P:exocytosis"/>
    <property type="evidence" value="ECO:0007669"/>
    <property type="project" value="TreeGrafter"/>
</dbReference>
<sequence length="386" mass="43412">MLCTHSDLAGNAEKILCVLIQYLVLEHTDYAVELGLQAIPLPDPKNQPEIYFFDVVGQANTLFHLFEKQDSLIPLVLLCIQKRRVLREQLKGKIDIGLDRAVATVAGWIRNILSAEQKKTDFKPEDDSVLGQMVTPVNGKNVEVVLTELGTRLHRVIFDHLQQFQYNSLDGKNVEVVLTELGTRLHRVIFDHLQQFQYNSLDGKNVEVVLTELGTRLHRVIFDHLQQFQYNSLVVVPDNLKQVCSGEQLVHEDLGQAHDHYCIVGGVGVDSIAVNAVLLIRSEKDRLSGISSIQVLQVKIMCVGSLLCNHSDLAGNAEKIICVLIQYLVLEHIDYAVELEFQVVEPDNLKQVCSGEQLVGLDKSVLMGFIQLRYDYRTAKLATVLK</sequence>
<name>A0A6J8CMM5_MYTCO</name>
<dbReference type="InterPro" id="IPR048627">
    <property type="entry name" value="Sec10_HB"/>
</dbReference>
<dbReference type="Pfam" id="PF07393">
    <property type="entry name" value="Sec10_HB"/>
    <property type="match status" value="2"/>
</dbReference>
<proteinExistence type="predicted"/>
<organism evidence="2 3">
    <name type="scientific">Mytilus coruscus</name>
    <name type="common">Sea mussel</name>
    <dbReference type="NCBI Taxonomy" id="42192"/>
    <lineage>
        <taxon>Eukaryota</taxon>
        <taxon>Metazoa</taxon>
        <taxon>Spiralia</taxon>
        <taxon>Lophotrochozoa</taxon>
        <taxon>Mollusca</taxon>
        <taxon>Bivalvia</taxon>
        <taxon>Autobranchia</taxon>
        <taxon>Pteriomorphia</taxon>
        <taxon>Mytilida</taxon>
        <taxon>Mytiloidea</taxon>
        <taxon>Mytilidae</taxon>
        <taxon>Mytilinae</taxon>
        <taxon>Mytilus</taxon>
    </lineage>
</organism>
<dbReference type="GO" id="GO:0006893">
    <property type="term" value="P:Golgi to plasma membrane transport"/>
    <property type="evidence" value="ECO:0007669"/>
    <property type="project" value="TreeGrafter"/>
</dbReference>
<evidence type="ECO:0000313" key="2">
    <source>
        <dbReference type="EMBL" id="CAC5396756.1"/>
    </source>
</evidence>
<accession>A0A6J8CMM5</accession>
<dbReference type="GO" id="GO:0000145">
    <property type="term" value="C:exocyst"/>
    <property type="evidence" value="ECO:0007669"/>
    <property type="project" value="TreeGrafter"/>
</dbReference>
<dbReference type="AlphaFoldDB" id="A0A6J8CMM5"/>
<gene>
    <name evidence="2" type="ORF">MCOR_31274</name>
</gene>
<protein>
    <submittedName>
        <fullName evidence="2">EXOC5</fullName>
    </submittedName>
</protein>
<keyword evidence="3" id="KW-1185">Reference proteome</keyword>
<feature type="domain" description="Exocyst complex component Sec10-like alpha-helical bundle" evidence="1">
    <location>
        <begin position="200"/>
        <end position="232"/>
    </location>
</feature>
<dbReference type="OrthoDB" id="125856at2759"/>
<reference evidence="2 3" key="1">
    <citation type="submission" date="2020-06" db="EMBL/GenBank/DDBJ databases">
        <authorList>
            <person name="Li R."/>
            <person name="Bekaert M."/>
        </authorList>
    </citation>
    <scope>NUCLEOTIDE SEQUENCE [LARGE SCALE GENOMIC DNA]</scope>
    <source>
        <strain evidence="3">wild</strain>
    </source>
</reference>
<dbReference type="EMBL" id="CACVKT020005642">
    <property type="protein sequence ID" value="CAC5396756.1"/>
    <property type="molecule type" value="Genomic_DNA"/>
</dbReference>
<evidence type="ECO:0000259" key="1">
    <source>
        <dbReference type="Pfam" id="PF07393"/>
    </source>
</evidence>